<evidence type="ECO:0000313" key="2">
    <source>
        <dbReference type="Proteomes" id="UP001157017"/>
    </source>
</evidence>
<name>A0ABQ6JC57_9ACTN</name>
<dbReference type="InterPro" id="IPR043148">
    <property type="entry name" value="TagF_C"/>
</dbReference>
<dbReference type="SUPFAM" id="SSF53756">
    <property type="entry name" value="UDP-Glycosyltransferase/glycogen phosphorylase"/>
    <property type="match status" value="1"/>
</dbReference>
<sequence>MPRLGVPDGVRAVLYAPTWRDDVYFDASKPQVRLPLDTERFAEVLGEDWMLLPRLHSMVTDRMPPLHGHGVYDVSWYPEVADLYLAADVLVTDYSSCMFDFAVTGKPILYLAPDLDRFRDSVRGFYFDPLPGLPGPLLTETDQVLDALRDLDAVQERFAGRYAAFRDTFGSLEDGDSTDRVLQQALGIVVQADPVLGGAAGSSTAD</sequence>
<dbReference type="Gene3D" id="3.40.50.12580">
    <property type="match status" value="1"/>
</dbReference>
<evidence type="ECO:0008006" key="3">
    <source>
        <dbReference type="Google" id="ProtNLM"/>
    </source>
</evidence>
<proteinExistence type="predicted"/>
<dbReference type="Proteomes" id="UP001157017">
    <property type="component" value="Unassembled WGS sequence"/>
</dbReference>
<gene>
    <name evidence="1" type="ORF">GCM10025868_10130</name>
</gene>
<dbReference type="PANTHER" id="PTHR37316:SF3">
    <property type="entry name" value="TEICHOIC ACID GLYCEROL-PHOSPHATE TRANSFERASE"/>
    <property type="match status" value="1"/>
</dbReference>
<dbReference type="Pfam" id="PF04464">
    <property type="entry name" value="Glyphos_transf"/>
    <property type="match status" value="1"/>
</dbReference>
<keyword evidence="2" id="KW-1185">Reference proteome</keyword>
<organism evidence="1 2">
    <name type="scientific">Angustibacter aerolatus</name>
    <dbReference type="NCBI Taxonomy" id="1162965"/>
    <lineage>
        <taxon>Bacteria</taxon>
        <taxon>Bacillati</taxon>
        <taxon>Actinomycetota</taxon>
        <taxon>Actinomycetes</taxon>
        <taxon>Kineosporiales</taxon>
        <taxon>Kineosporiaceae</taxon>
    </lineage>
</organism>
<evidence type="ECO:0000313" key="1">
    <source>
        <dbReference type="EMBL" id="GMA85763.1"/>
    </source>
</evidence>
<dbReference type="EMBL" id="BSUZ01000001">
    <property type="protein sequence ID" value="GMA85763.1"/>
    <property type="molecule type" value="Genomic_DNA"/>
</dbReference>
<dbReference type="PANTHER" id="PTHR37316">
    <property type="entry name" value="TEICHOIC ACID GLYCEROL-PHOSPHATE PRIMASE"/>
    <property type="match status" value="1"/>
</dbReference>
<comment type="caution">
    <text evidence="1">The sequence shown here is derived from an EMBL/GenBank/DDBJ whole genome shotgun (WGS) entry which is preliminary data.</text>
</comment>
<reference evidence="2" key="1">
    <citation type="journal article" date="2019" name="Int. J. Syst. Evol. Microbiol.">
        <title>The Global Catalogue of Microorganisms (GCM) 10K type strain sequencing project: providing services to taxonomists for standard genome sequencing and annotation.</title>
        <authorList>
            <consortium name="The Broad Institute Genomics Platform"/>
            <consortium name="The Broad Institute Genome Sequencing Center for Infectious Disease"/>
            <person name="Wu L."/>
            <person name="Ma J."/>
        </authorList>
    </citation>
    <scope>NUCLEOTIDE SEQUENCE [LARGE SCALE GENOMIC DNA]</scope>
    <source>
        <strain evidence="2">NBRC 108730</strain>
    </source>
</reference>
<accession>A0ABQ6JC57</accession>
<protein>
    <recommendedName>
        <fullName evidence="3">CDP-glycerol--glycerophosphate glycerophosphotransferase</fullName>
    </recommendedName>
</protein>
<dbReference type="InterPro" id="IPR051612">
    <property type="entry name" value="Teichoic_Acid_Biosynth"/>
</dbReference>
<dbReference type="InterPro" id="IPR007554">
    <property type="entry name" value="Glycerophosphate_synth"/>
</dbReference>